<feature type="transmembrane region" description="Helical" evidence="1">
    <location>
        <begin position="168"/>
        <end position="188"/>
    </location>
</feature>
<reference evidence="2 3" key="1">
    <citation type="submission" date="2014-04" db="EMBL/GenBank/DDBJ databases">
        <authorList>
            <consortium name="DOE Joint Genome Institute"/>
            <person name="Kuo A."/>
            <person name="Kohler A."/>
            <person name="Costa M.D."/>
            <person name="Nagy L.G."/>
            <person name="Floudas D."/>
            <person name="Copeland A."/>
            <person name="Barry K.W."/>
            <person name="Cichocki N."/>
            <person name="Veneault-Fourrey C."/>
            <person name="LaButti K."/>
            <person name="Lindquist E.A."/>
            <person name="Lipzen A."/>
            <person name="Lundell T."/>
            <person name="Morin E."/>
            <person name="Murat C."/>
            <person name="Sun H."/>
            <person name="Tunlid A."/>
            <person name="Henrissat B."/>
            <person name="Grigoriev I.V."/>
            <person name="Hibbett D.S."/>
            <person name="Martin F."/>
            <person name="Nordberg H.P."/>
            <person name="Cantor M.N."/>
            <person name="Hua S.X."/>
        </authorList>
    </citation>
    <scope>NUCLEOTIDE SEQUENCE [LARGE SCALE GENOMIC DNA]</scope>
    <source>
        <strain evidence="2 3">Marx 270</strain>
    </source>
</reference>
<dbReference type="Proteomes" id="UP000054217">
    <property type="component" value="Unassembled WGS sequence"/>
</dbReference>
<dbReference type="OrthoDB" id="194289at2759"/>
<feature type="transmembrane region" description="Helical" evidence="1">
    <location>
        <begin position="253"/>
        <end position="274"/>
    </location>
</feature>
<evidence type="ECO:0000256" key="1">
    <source>
        <dbReference type="SAM" id="Phobius"/>
    </source>
</evidence>
<dbReference type="InParanoid" id="A0A0C3NUB7"/>
<dbReference type="EMBL" id="KN832009">
    <property type="protein sequence ID" value="KIN99040.1"/>
    <property type="molecule type" value="Genomic_DNA"/>
</dbReference>
<gene>
    <name evidence="2" type="ORF">M404DRAFT_156302</name>
</gene>
<protein>
    <submittedName>
        <fullName evidence="2">Uncharacterized protein</fullName>
    </submittedName>
</protein>
<dbReference type="HOGENOM" id="CLU_045137_1_0_1"/>
<reference evidence="3" key="2">
    <citation type="submission" date="2015-01" db="EMBL/GenBank/DDBJ databases">
        <title>Evolutionary Origins and Diversification of the Mycorrhizal Mutualists.</title>
        <authorList>
            <consortium name="DOE Joint Genome Institute"/>
            <consortium name="Mycorrhizal Genomics Consortium"/>
            <person name="Kohler A."/>
            <person name="Kuo A."/>
            <person name="Nagy L.G."/>
            <person name="Floudas D."/>
            <person name="Copeland A."/>
            <person name="Barry K.W."/>
            <person name="Cichocki N."/>
            <person name="Veneault-Fourrey C."/>
            <person name="LaButti K."/>
            <person name="Lindquist E.A."/>
            <person name="Lipzen A."/>
            <person name="Lundell T."/>
            <person name="Morin E."/>
            <person name="Murat C."/>
            <person name="Riley R."/>
            <person name="Ohm R."/>
            <person name="Sun H."/>
            <person name="Tunlid A."/>
            <person name="Henrissat B."/>
            <person name="Grigoriev I.V."/>
            <person name="Hibbett D.S."/>
            <person name="Martin F."/>
        </authorList>
    </citation>
    <scope>NUCLEOTIDE SEQUENCE [LARGE SCALE GENOMIC DNA]</scope>
    <source>
        <strain evidence="3">Marx 270</strain>
    </source>
</reference>
<keyword evidence="1" id="KW-0472">Membrane</keyword>
<feature type="transmembrane region" description="Helical" evidence="1">
    <location>
        <begin position="200"/>
        <end position="233"/>
    </location>
</feature>
<dbReference type="Pfam" id="PF11911">
    <property type="entry name" value="DUF3429"/>
    <property type="match status" value="1"/>
</dbReference>
<dbReference type="PANTHER" id="PTHR15887:SF1">
    <property type="entry name" value="TRANSMEMBRANE PROTEIN 69"/>
    <property type="match status" value="1"/>
</dbReference>
<evidence type="ECO:0000313" key="3">
    <source>
        <dbReference type="Proteomes" id="UP000054217"/>
    </source>
</evidence>
<proteinExistence type="predicted"/>
<sequence length="339" mass="36369">MYQRLVCLARPFALRNSPISLKRPGRVPGTIGLVATGGGLSRLHARFAASSVSGRPGSQSVEHATQNVKEELGNSLTDWAREIAGGVFTVDTVKPKVDSFFGITGAVAVKVPTPVFVMGLAGGLPYIASAGTTVYLAHQAGLATLGLATNLDPGVALTVLDQALNFQVHYGAVLLSFLGALHWGMEIAGYGGYKGYRRLCLGVAPAIVAWSTITLQPTTALLCQWLGFVGLWYADNRATAWGWTPVWYSQYRFYLSLLVGTCIIGSLAGTSYYGPVAGHGLLSHDLYMIRAERNYFTPERSGVVKGDIEAIPAGEDADNYVIIRRKHKSEEGSESKEEQ</sequence>
<accession>A0A0C3NUB7</accession>
<dbReference type="InterPro" id="IPR021836">
    <property type="entry name" value="DUF3429"/>
</dbReference>
<dbReference type="PANTHER" id="PTHR15887">
    <property type="entry name" value="TRANSMEMBRANE PROTEIN 69"/>
    <property type="match status" value="1"/>
</dbReference>
<keyword evidence="1" id="KW-1133">Transmembrane helix</keyword>
<dbReference type="STRING" id="870435.A0A0C3NUB7"/>
<organism evidence="2 3">
    <name type="scientific">Pisolithus tinctorius Marx 270</name>
    <dbReference type="NCBI Taxonomy" id="870435"/>
    <lineage>
        <taxon>Eukaryota</taxon>
        <taxon>Fungi</taxon>
        <taxon>Dikarya</taxon>
        <taxon>Basidiomycota</taxon>
        <taxon>Agaricomycotina</taxon>
        <taxon>Agaricomycetes</taxon>
        <taxon>Agaricomycetidae</taxon>
        <taxon>Boletales</taxon>
        <taxon>Sclerodermatineae</taxon>
        <taxon>Pisolithaceae</taxon>
        <taxon>Pisolithus</taxon>
    </lineage>
</organism>
<evidence type="ECO:0000313" key="2">
    <source>
        <dbReference type="EMBL" id="KIN99040.1"/>
    </source>
</evidence>
<name>A0A0C3NUB7_PISTI</name>
<keyword evidence="3" id="KW-1185">Reference proteome</keyword>
<dbReference type="AlphaFoldDB" id="A0A0C3NUB7"/>
<keyword evidence="1" id="KW-0812">Transmembrane</keyword>